<reference evidence="2 3" key="1">
    <citation type="submission" date="2021-05" db="EMBL/GenBank/DDBJ databases">
        <title>Comparative genomic studies on the polysaccharide-degrading batcterial strains of the Flammeovirga genus.</title>
        <authorList>
            <person name="Zewei F."/>
            <person name="Zheng Z."/>
            <person name="Yu L."/>
            <person name="Ruyue G."/>
            <person name="Yanhong M."/>
            <person name="Yuanyuan C."/>
            <person name="Jingyan G."/>
            <person name="Wenjun H."/>
        </authorList>
    </citation>
    <scope>NUCLEOTIDE SEQUENCE [LARGE SCALE GENOMIC DNA]</scope>
    <source>
        <strain evidence="2 3">NBRC:100898</strain>
    </source>
</reference>
<name>A0AAX1N0C0_9BACT</name>
<sequence length="215" mass="25299">MILLESLNILNDSTITEQVIKVVNDTIVYHIHMDNLVTSVEPSFLDKFLEFKFSDVISLIGLSLTIIFFGWNIKRTNALIKDQREYESKRLSNQREYEKDMFELEQKKQLNNWKRDKLLELWEKNVEKDLNELKGICINLFLTKDDRFYMKGISPDDFEEVMMTLALEHSNHILEIQARLSVFLAILNSQEGIDKFCKSIISKFDILIENVAKTK</sequence>
<dbReference type="KEGG" id="fya:KMW28_14020"/>
<protein>
    <submittedName>
        <fullName evidence="2">Uncharacterized protein</fullName>
    </submittedName>
</protein>
<organism evidence="2 3">
    <name type="scientific">Flammeovirga yaeyamensis</name>
    <dbReference type="NCBI Taxonomy" id="367791"/>
    <lineage>
        <taxon>Bacteria</taxon>
        <taxon>Pseudomonadati</taxon>
        <taxon>Bacteroidota</taxon>
        <taxon>Cytophagia</taxon>
        <taxon>Cytophagales</taxon>
        <taxon>Flammeovirgaceae</taxon>
        <taxon>Flammeovirga</taxon>
    </lineage>
</organism>
<dbReference type="AlphaFoldDB" id="A0AAX1N0C0"/>
<keyword evidence="3" id="KW-1185">Reference proteome</keyword>
<accession>A0AAX1N0C0</accession>
<dbReference type="Proteomes" id="UP000678679">
    <property type="component" value="Chromosome 1"/>
</dbReference>
<keyword evidence="1" id="KW-0472">Membrane</keyword>
<evidence type="ECO:0000313" key="2">
    <source>
        <dbReference type="EMBL" id="QWG00767.1"/>
    </source>
</evidence>
<evidence type="ECO:0000313" key="3">
    <source>
        <dbReference type="Proteomes" id="UP000678679"/>
    </source>
</evidence>
<feature type="transmembrane region" description="Helical" evidence="1">
    <location>
        <begin position="56"/>
        <end position="73"/>
    </location>
</feature>
<keyword evidence="1" id="KW-1133">Transmembrane helix</keyword>
<keyword evidence="1" id="KW-0812">Transmembrane</keyword>
<dbReference type="RefSeq" id="WP_169665105.1">
    <property type="nucleotide sequence ID" value="NZ_CP076132.1"/>
</dbReference>
<proteinExistence type="predicted"/>
<gene>
    <name evidence="2" type="ORF">KMW28_14020</name>
</gene>
<evidence type="ECO:0000256" key="1">
    <source>
        <dbReference type="SAM" id="Phobius"/>
    </source>
</evidence>
<dbReference type="EMBL" id="CP076132">
    <property type="protein sequence ID" value="QWG00767.1"/>
    <property type="molecule type" value="Genomic_DNA"/>
</dbReference>